<dbReference type="AlphaFoldDB" id="A0A975BKP2"/>
<dbReference type="SUPFAM" id="SSF56935">
    <property type="entry name" value="Porins"/>
    <property type="match status" value="1"/>
</dbReference>
<accession>A0A975BKP2</accession>
<name>A0A975BKP2_9BACT</name>
<evidence type="ECO:0000256" key="1">
    <source>
        <dbReference type="ARBA" id="ARBA00004442"/>
    </source>
</evidence>
<evidence type="ECO:0000256" key="2">
    <source>
        <dbReference type="ARBA" id="ARBA00023136"/>
    </source>
</evidence>
<proteinExistence type="predicted"/>
<dbReference type="EMBL" id="CP061800">
    <property type="protein sequence ID" value="QTA87200.1"/>
    <property type="molecule type" value="Genomic_DNA"/>
</dbReference>
<dbReference type="Gene3D" id="2.40.170.20">
    <property type="entry name" value="TonB-dependent receptor, beta-barrel domain"/>
    <property type="match status" value="1"/>
</dbReference>
<organism evidence="4 5">
    <name type="scientific">Desulfonema magnum</name>
    <dbReference type="NCBI Taxonomy" id="45655"/>
    <lineage>
        <taxon>Bacteria</taxon>
        <taxon>Pseudomonadati</taxon>
        <taxon>Thermodesulfobacteriota</taxon>
        <taxon>Desulfobacteria</taxon>
        <taxon>Desulfobacterales</taxon>
        <taxon>Desulfococcaceae</taxon>
        <taxon>Desulfonema</taxon>
    </lineage>
</organism>
<dbReference type="InterPro" id="IPR036942">
    <property type="entry name" value="Beta-barrel_TonB_sf"/>
</dbReference>
<dbReference type="Proteomes" id="UP000663722">
    <property type="component" value="Chromosome"/>
</dbReference>
<dbReference type="KEGG" id="dmm:dnm_032300"/>
<keyword evidence="2" id="KW-0472">Membrane</keyword>
<keyword evidence="5" id="KW-1185">Reference proteome</keyword>
<comment type="subcellular location">
    <subcellularLocation>
        <location evidence="1">Cell outer membrane</location>
    </subcellularLocation>
</comment>
<keyword evidence="4" id="KW-0675">Receptor</keyword>
<keyword evidence="3" id="KW-0998">Cell outer membrane</keyword>
<evidence type="ECO:0000313" key="5">
    <source>
        <dbReference type="Proteomes" id="UP000663722"/>
    </source>
</evidence>
<sequence>MAIIMMTVPLMPGTGAAETPTFEDELDFYALEERMMVTATKTKKSSLDTQFHWIGDRKRSEDDTRPDIDDYALVDIAVQRKNIAKHWDIALKACNLFDKDAKEPSSSSIPDDYPMEGRSFYGEIRCHF</sequence>
<reference evidence="4" key="1">
    <citation type="journal article" date="2021" name="Microb. Physiol.">
        <title>Proteogenomic Insights into the Physiology of Marine, Sulfate-Reducing, Filamentous Desulfonema limicola and Desulfonema magnum.</title>
        <authorList>
            <person name="Schnaars V."/>
            <person name="Wohlbrand L."/>
            <person name="Scheve S."/>
            <person name="Hinrichs C."/>
            <person name="Reinhardt R."/>
            <person name="Rabus R."/>
        </authorList>
    </citation>
    <scope>NUCLEOTIDE SEQUENCE</scope>
    <source>
        <strain evidence="4">4be13</strain>
    </source>
</reference>
<evidence type="ECO:0000313" key="4">
    <source>
        <dbReference type="EMBL" id="QTA87200.1"/>
    </source>
</evidence>
<dbReference type="GO" id="GO:0009279">
    <property type="term" value="C:cell outer membrane"/>
    <property type="evidence" value="ECO:0007669"/>
    <property type="project" value="UniProtKB-SubCell"/>
</dbReference>
<gene>
    <name evidence="4" type="ORF">dnm_032300</name>
</gene>
<protein>
    <submittedName>
        <fullName evidence="4">TonB-dependent receptor domain-containing protein</fullName>
    </submittedName>
</protein>
<evidence type="ECO:0000256" key="3">
    <source>
        <dbReference type="ARBA" id="ARBA00023237"/>
    </source>
</evidence>